<dbReference type="PANTHER" id="PTHR13170:SF16">
    <property type="entry name" value="PROTEIN O-GLCNACASE"/>
    <property type="match status" value="1"/>
</dbReference>
<feature type="active site" description="Proton donor" evidence="3">
    <location>
        <position position="154"/>
    </location>
</feature>
<gene>
    <name evidence="5" type="ORF">KXJ70_00275</name>
</gene>
<keyword evidence="1 3" id="KW-0378">Hydrolase</keyword>
<comment type="caution">
    <text evidence="5">The sequence shown here is derived from an EMBL/GenBank/DDBJ whole genome shotgun (WGS) entry which is preliminary data.</text>
</comment>
<accession>A0ABS6VLL1</accession>
<evidence type="ECO:0000256" key="2">
    <source>
        <dbReference type="ARBA" id="ARBA00023295"/>
    </source>
</evidence>
<dbReference type="Pfam" id="PF07555">
    <property type="entry name" value="NAGidase"/>
    <property type="match status" value="1"/>
</dbReference>
<reference evidence="5" key="1">
    <citation type="submission" date="2021-07" db="EMBL/GenBank/DDBJ databases">
        <title>Zhongshania sp. CAU 1632 isolated from seawater.</title>
        <authorList>
            <person name="Kim W."/>
        </authorList>
    </citation>
    <scope>NUCLEOTIDE SEQUENCE</scope>
    <source>
        <strain evidence="5">CAU 1632</strain>
    </source>
</reference>
<dbReference type="Proteomes" id="UP001166291">
    <property type="component" value="Unassembled WGS sequence"/>
</dbReference>
<keyword evidence="2 3" id="KW-0326">Glycosidase</keyword>
<dbReference type="InterPro" id="IPR011496">
    <property type="entry name" value="O-GlcNAcase_cat"/>
</dbReference>
<sequence length="389" mass="43459">MSEANSCLLLSGSHPLLSSAIIADNLLGKIERGHVRKSFTTSIIEGFYGRQWSWEQRYALPEMLARWGYSSYVYAPKGDTSLRHKWSHAFSGEQFANFEKLGRACHAADIAWGLGWSPVGLQAKYGVSERKKLKNKINEIQRLKPDILWVLFDDLPAGNKRLAENQVAVVGDIQQQLPDIQLAMCPSYYSFDPILEELFGACPANYFQDLNAGLALDIDILWTGNRVISDAYSGDDCRRAAALLGRKPLIWDNYPVNDGRKTSRFLHLAPFSGRSPDMAGWCRGHAINPMNQFHLSTLVLPTLADVYTSKSSYDPALAFERAIAVLPDELAKLIARDANLFQQRGLDGIGSVEKISLVDEYRNIAHPVAIEVCDWLTEGYQFDPACLTD</sequence>
<evidence type="ECO:0000313" key="5">
    <source>
        <dbReference type="EMBL" id="MBW2939197.1"/>
    </source>
</evidence>
<dbReference type="EMBL" id="JAHWDQ010000001">
    <property type="protein sequence ID" value="MBW2939197.1"/>
    <property type="molecule type" value="Genomic_DNA"/>
</dbReference>
<name>A0ABS6VLL1_9GAMM</name>
<protein>
    <submittedName>
        <fullName evidence="5">Beta-N-acetylglucosaminidase domain-containing protein</fullName>
    </submittedName>
</protein>
<evidence type="ECO:0000259" key="4">
    <source>
        <dbReference type="PROSITE" id="PS52009"/>
    </source>
</evidence>
<dbReference type="PROSITE" id="PS52009">
    <property type="entry name" value="GH84"/>
    <property type="match status" value="1"/>
</dbReference>
<feature type="domain" description="GH84" evidence="4">
    <location>
        <begin position="39"/>
        <end position="311"/>
    </location>
</feature>
<dbReference type="RefSeq" id="WP_219041477.1">
    <property type="nucleotide sequence ID" value="NZ_JAHWDQ010000001.1"/>
</dbReference>
<keyword evidence="6" id="KW-1185">Reference proteome</keyword>
<dbReference type="InterPro" id="IPR051822">
    <property type="entry name" value="Glycosyl_Hydrolase_84"/>
</dbReference>
<evidence type="ECO:0000313" key="6">
    <source>
        <dbReference type="Proteomes" id="UP001166291"/>
    </source>
</evidence>
<dbReference type="PANTHER" id="PTHR13170">
    <property type="entry name" value="O-GLCNACASE"/>
    <property type="match status" value="1"/>
</dbReference>
<comment type="similarity">
    <text evidence="3">Belongs to the glycosyl hydrolase 84 family.</text>
</comment>
<evidence type="ECO:0000256" key="1">
    <source>
        <dbReference type="ARBA" id="ARBA00022801"/>
    </source>
</evidence>
<evidence type="ECO:0000256" key="3">
    <source>
        <dbReference type="PROSITE-ProRule" id="PRU01353"/>
    </source>
</evidence>
<organism evidence="5 6">
    <name type="scientific">Zhongshania aquimaris</name>
    <dbReference type="NCBI Taxonomy" id="2857107"/>
    <lineage>
        <taxon>Bacteria</taxon>
        <taxon>Pseudomonadati</taxon>
        <taxon>Pseudomonadota</taxon>
        <taxon>Gammaproteobacteria</taxon>
        <taxon>Cellvibrionales</taxon>
        <taxon>Spongiibacteraceae</taxon>
        <taxon>Zhongshania</taxon>
    </lineage>
</organism>
<proteinExistence type="inferred from homology"/>